<evidence type="ECO:0000313" key="5">
    <source>
        <dbReference type="EMBL" id="KKN70657.1"/>
    </source>
</evidence>
<proteinExistence type="predicted"/>
<reference evidence="5" key="1">
    <citation type="journal article" date="2015" name="Nature">
        <title>Complex archaea that bridge the gap between prokaryotes and eukaryotes.</title>
        <authorList>
            <person name="Spang A."/>
            <person name="Saw J.H."/>
            <person name="Jorgensen S.L."/>
            <person name="Zaremba-Niedzwiedzka K."/>
            <person name="Martijn J."/>
            <person name="Lind A.E."/>
            <person name="van Eijk R."/>
            <person name="Schleper C."/>
            <person name="Guy L."/>
            <person name="Ettema T.J."/>
        </authorList>
    </citation>
    <scope>NUCLEOTIDE SEQUENCE</scope>
</reference>
<accession>A0A0F9T6T3</accession>
<dbReference type="Gene3D" id="3.30.2400.10">
    <property type="entry name" value="Major capsid protein gp5"/>
    <property type="match status" value="1"/>
</dbReference>
<comment type="subcellular location">
    <subcellularLocation>
        <location evidence="1">Virion</location>
    </subcellularLocation>
</comment>
<name>A0A0F9T6T3_9ZZZZ</name>
<feature type="domain" description="Phage capsid-like C-terminal" evidence="4">
    <location>
        <begin position="214"/>
        <end position="390"/>
    </location>
</feature>
<evidence type="ECO:0000259" key="4">
    <source>
        <dbReference type="Pfam" id="PF05065"/>
    </source>
</evidence>
<evidence type="ECO:0000256" key="3">
    <source>
        <dbReference type="SAM" id="MobiDB-lite"/>
    </source>
</evidence>
<organism evidence="5">
    <name type="scientific">marine sediment metagenome</name>
    <dbReference type="NCBI Taxonomy" id="412755"/>
    <lineage>
        <taxon>unclassified sequences</taxon>
        <taxon>metagenomes</taxon>
        <taxon>ecological metagenomes</taxon>
    </lineage>
</organism>
<dbReference type="NCBIfam" id="TIGR01554">
    <property type="entry name" value="major_cap_HK97"/>
    <property type="match status" value="1"/>
</dbReference>
<evidence type="ECO:0000256" key="1">
    <source>
        <dbReference type="ARBA" id="ARBA00004328"/>
    </source>
</evidence>
<feature type="region of interest" description="Disordered" evidence="3">
    <location>
        <begin position="506"/>
        <end position="525"/>
    </location>
</feature>
<sequence>MDENEETLEKGTDTDAGNVDVKPKDTILAAIHEYRDVVRSYEAKTSDRLTANEKCADDLRARMDATKVTLEHVETTVLDLQDKGQADAKKFWDGVGNEIKNQATASMWGYGVVGSGPIARAMYAPKTRYNKPMAVQEARTYDVPRVLMDMNDFLHLWGLHKTFKATGGGYSEETYRKIVKGTDTYAILCGELALYDRSFAKALDTATTNEGAEWIPTQFSAQFIDDLRLLLRVAALFPRINIPTGTGDLKVPRQGGRKRVFLQGEATSDNPTDYSSITPGTGQVTFSTVKHAALIRFSDEIQEDSAVAIAPMMMAELQQGIADAEEDAVINGDTSDTHQDSDVTASDDIRKSWQGLRNHSGGSGGVAAVDVGGMTVAAFRNVRKAMGRYGAMSSDLAYIASVSAYIQMLGISQVLTLDQIGPQATILQGEMAKFDNSPVIVSEFIREDLTTLGVYDGATTTDTITLTVNTRAFWLADKGAPRSETDRDIKAGQSFSVASRRIDFKQTQDPTATEETVGLGYGITS</sequence>
<gene>
    <name evidence="5" type="ORF">LCGC14_0428120</name>
</gene>
<evidence type="ECO:0000256" key="2">
    <source>
        <dbReference type="ARBA" id="ARBA00022844"/>
    </source>
</evidence>
<comment type="caution">
    <text evidence="5">The sequence shown here is derived from an EMBL/GenBank/DDBJ whole genome shotgun (WGS) entry which is preliminary data.</text>
</comment>
<dbReference type="InterPro" id="IPR024455">
    <property type="entry name" value="Phage_capsid"/>
</dbReference>
<protein>
    <recommendedName>
        <fullName evidence="4">Phage capsid-like C-terminal domain-containing protein</fullName>
    </recommendedName>
</protein>
<dbReference type="Pfam" id="PF05065">
    <property type="entry name" value="Phage_capsid"/>
    <property type="match status" value="1"/>
</dbReference>
<dbReference type="InterPro" id="IPR054612">
    <property type="entry name" value="Phage_capsid-like_C"/>
</dbReference>
<dbReference type="SUPFAM" id="SSF56563">
    <property type="entry name" value="Major capsid protein gp5"/>
    <property type="match status" value="1"/>
</dbReference>
<dbReference type="AlphaFoldDB" id="A0A0F9T6T3"/>
<dbReference type="EMBL" id="LAZR01000399">
    <property type="protein sequence ID" value="KKN70657.1"/>
    <property type="molecule type" value="Genomic_DNA"/>
</dbReference>
<dbReference type="GO" id="GO:0044423">
    <property type="term" value="C:virion component"/>
    <property type="evidence" value="ECO:0007669"/>
    <property type="project" value="UniProtKB-KW"/>
</dbReference>
<keyword evidence="2" id="KW-0946">Virion</keyword>